<dbReference type="EMBL" id="LMCB01000003">
    <property type="protein sequence ID" value="KZL21752.1"/>
    <property type="molecule type" value="Genomic_DNA"/>
</dbReference>
<dbReference type="PANTHER" id="PTHR36838:SF3">
    <property type="entry name" value="TRANSPORTER AUXIN EFFLUX CARRIER EC FAMILY"/>
    <property type="match status" value="1"/>
</dbReference>
<feature type="transmembrane region" description="Helical" evidence="8">
    <location>
        <begin position="39"/>
        <end position="58"/>
    </location>
</feature>
<feature type="transmembrane region" description="Helical" evidence="8">
    <location>
        <begin position="209"/>
        <end position="227"/>
    </location>
</feature>
<feature type="transmembrane region" description="Helical" evidence="8">
    <location>
        <begin position="263"/>
        <end position="282"/>
    </location>
</feature>
<feature type="transmembrane region" description="Helical" evidence="8">
    <location>
        <begin position="294"/>
        <end position="314"/>
    </location>
</feature>
<protein>
    <submittedName>
        <fullName evidence="9">Putative transporter YfdV</fullName>
    </submittedName>
</protein>
<evidence type="ECO:0000256" key="4">
    <source>
        <dbReference type="ARBA" id="ARBA00022475"/>
    </source>
</evidence>
<keyword evidence="7 8" id="KW-0472">Membrane</keyword>
<reference evidence="9 10" key="1">
    <citation type="journal article" date="2016" name="Front. Microbiol.">
        <title>Comparative Genomic Analysis Reveals a Diverse Repertoire of Genes Involved in Prokaryote-Eukaryote Interactions within the Pseudovibrio Genus.</title>
        <authorList>
            <person name="Romano S."/>
            <person name="Fernandez-Guerra A."/>
            <person name="Reen F.J."/>
            <person name="Glockner F.O."/>
            <person name="Crowley S.P."/>
            <person name="O'Sullivan O."/>
            <person name="Cotter P.D."/>
            <person name="Adams C."/>
            <person name="Dobson A.D."/>
            <person name="O'Gara F."/>
        </authorList>
    </citation>
    <scope>NUCLEOTIDE SEQUENCE [LARGE SCALE GENOMIC DNA]</scope>
    <source>
        <strain evidence="9 10">Ad2</strain>
    </source>
</reference>
<dbReference type="GO" id="GO:0005886">
    <property type="term" value="C:plasma membrane"/>
    <property type="evidence" value="ECO:0007669"/>
    <property type="project" value="UniProtKB-SubCell"/>
</dbReference>
<evidence type="ECO:0000256" key="3">
    <source>
        <dbReference type="ARBA" id="ARBA00022448"/>
    </source>
</evidence>
<name>A0A166AZK7_9HYPH</name>
<dbReference type="GO" id="GO:0055085">
    <property type="term" value="P:transmembrane transport"/>
    <property type="evidence" value="ECO:0007669"/>
    <property type="project" value="InterPro"/>
</dbReference>
<dbReference type="PATRIC" id="fig|989403.3.peg.397"/>
<feature type="transmembrane region" description="Helical" evidence="8">
    <location>
        <begin position="6"/>
        <end position="27"/>
    </location>
</feature>
<feature type="transmembrane region" description="Helical" evidence="8">
    <location>
        <begin position="239"/>
        <end position="257"/>
    </location>
</feature>
<keyword evidence="4" id="KW-1003">Cell membrane</keyword>
<dbReference type="AlphaFoldDB" id="A0A166AZK7"/>
<feature type="transmembrane region" description="Helical" evidence="8">
    <location>
        <begin position="64"/>
        <end position="83"/>
    </location>
</feature>
<dbReference type="OrthoDB" id="9810457at2"/>
<feature type="transmembrane region" description="Helical" evidence="8">
    <location>
        <begin position="124"/>
        <end position="146"/>
    </location>
</feature>
<keyword evidence="5 8" id="KW-0812">Transmembrane</keyword>
<accession>A0A166AZK7</accession>
<sequence>MLFSTLHVLFPIFATVGVGYGFGYIGVLGKQVGDNLSTFCISVLIPALIFRTLATSNLAGLNPWALWGTYYTALATSALLGGYTVRKLFGREARAACIGGFSAAFSNIALVGIPVITSALGQDALIPISLIISVHTPTVTLVFVLVMERAVVVDGYQEAKPFKEVVYGLLNTLLKSPLILAIILGLSWNFSGLELPTLLDGVLSPLAKAASPVALFSVGMTLLNYGIRGNIAIGSVLSMLKIVVMPALVLVLGAYVFQLEPLWVAVATLAAACPTGVVAYLYASKFGTGHAMSANSISLTTILSIITLSFWLWVLNLLGY</sequence>
<feature type="transmembrane region" description="Helical" evidence="8">
    <location>
        <begin position="166"/>
        <end position="189"/>
    </location>
</feature>
<evidence type="ECO:0000256" key="5">
    <source>
        <dbReference type="ARBA" id="ARBA00022692"/>
    </source>
</evidence>
<comment type="subcellular location">
    <subcellularLocation>
        <location evidence="1">Cell membrane</location>
        <topology evidence="1">Multi-pass membrane protein</topology>
    </subcellularLocation>
</comment>
<keyword evidence="3" id="KW-0813">Transport</keyword>
<evidence type="ECO:0000256" key="1">
    <source>
        <dbReference type="ARBA" id="ARBA00004651"/>
    </source>
</evidence>
<dbReference type="InterPro" id="IPR038770">
    <property type="entry name" value="Na+/solute_symporter_sf"/>
</dbReference>
<dbReference type="RefSeq" id="WP_068001326.1">
    <property type="nucleotide sequence ID" value="NZ_FOFM01000002.1"/>
</dbReference>
<evidence type="ECO:0000256" key="6">
    <source>
        <dbReference type="ARBA" id="ARBA00022989"/>
    </source>
</evidence>
<dbReference type="Proteomes" id="UP000076577">
    <property type="component" value="Unassembled WGS sequence"/>
</dbReference>
<evidence type="ECO:0000256" key="7">
    <source>
        <dbReference type="ARBA" id="ARBA00023136"/>
    </source>
</evidence>
<comment type="similarity">
    <text evidence="2">Belongs to the auxin efflux carrier (TC 2.A.69) family.</text>
</comment>
<dbReference type="PANTHER" id="PTHR36838">
    <property type="entry name" value="AUXIN EFFLUX CARRIER FAMILY PROTEIN"/>
    <property type="match status" value="1"/>
</dbReference>
<evidence type="ECO:0000313" key="10">
    <source>
        <dbReference type="Proteomes" id="UP000076577"/>
    </source>
</evidence>
<keyword evidence="6 8" id="KW-1133">Transmembrane helix</keyword>
<dbReference type="Gene3D" id="1.20.1530.20">
    <property type="match status" value="1"/>
</dbReference>
<organism evidence="9 10">
    <name type="scientific">Pseudovibrio axinellae</name>
    <dbReference type="NCBI Taxonomy" id="989403"/>
    <lineage>
        <taxon>Bacteria</taxon>
        <taxon>Pseudomonadati</taxon>
        <taxon>Pseudomonadota</taxon>
        <taxon>Alphaproteobacteria</taxon>
        <taxon>Hyphomicrobiales</taxon>
        <taxon>Stappiaceae</taxon>
        <taxon>Pseudovibrio</taxon>
    </lineage>
</organism>
<dbReference type="InterPro" id="IPR004776">
    <property type="entry name" value="Mem_transp_PIN-like"/>
</dbReference>
<keyword evidence="10" id="KW-1185">Reference proteome</keyword>
<feature type="transmembrane region" description="Helical" evidence="8">
    <location>
        <begin position="95"/>
        <end position="118"/>
    </location>
</feature>
<comment type="caution">
    <text evidence="9">The sequence shown here is derived from an EMBL/GenBank/DDBJ whole genome shotgun (WGS) entry which is preliminary data.</text>
</comment>
<dbReference type="Pfam" id="PF03547">
    <property type="entry name" value="Mem_trans"/>
    <property type="match status" value="1"/>
</dbReference>
<evidence type="ECO:0000256" key="2">
    <source>
        <dbReference type="ARBA" id="ARBA00010145"/>
    </source>
</evidence>
<dbReference type="STRING" id="989403.SAMN05421798_102168"/>
<evidence type="ECO:0000256" key="8">
    <source>
        <dbReference type="SAM" id="Phobius"/>
    </source>
</evidence>
<gene>
    <name evidence="9" type="ORF">PsAD2_00376</name>
</gene>
<proteinExistence type="inferred from homology"/>
<evidence type="ECO:0000313" key="9">
    <source>
        <dbReference type="EMBL" id="KZL21752.1"/>
    </source>
</evidence>